<protein>
    <submittedName>
        <fullName evidence="2">5802_t:CDS:1</fullName>
    </submittedName>
</protein>
<evidence type="ECO:0000256" key="1">
    <source>
        <dbReference type="SAM" id="SignalP"/>
    </source>
</evidence>
<dbReference type="AlphaFoldDB" id="A0A9N9F5Y6"/>
<feature type="signal peptide" evidence="1">
    <location>
        <begin position="1"/>
        <end position="23"/>
    </location>
</feature>
<organism evidence="2 3">
    <name type="scientific">Paraglomus brasilianum</name>
    <dbReference type="NCBI Taxonomy" id="144538"/>
    <lineage>
        <taxon>Eukaryota</taxon>
        <taxon>Fungi</taxon>
        <taxon>Fungi incertae sedis</taxon>
        <taxon>Mucoromycota</taxon>
        <taxon>Glomeromycotina</taxon>
        <taxon>Glomeromycetes</taxon>
        <taxon>Paraglomerales</taxon>
        <taxon>Paraglomeraceae</taxon>
        <taxon>Paraglomus</taxon>
    </lineage>
</organism>
<accession>A0A9N9F5Y6</accession>
<keyword evidence="1" id="KW-0732">Signal</keyword>
<keyword evidence="3" id="KW-1185">Reference proteome</keyword>
<comment type="caution">
    <text evidence="2">The sequence shown here is derived from an EMBL/GenBank/DDBJ whole genome shotgun (WGS) entry which is preliminary data.</text>
</comment>
<evidence type="ECO:0000313" key="3">
    <source>
        <dbReference type="Proteomes" id="UP000789739"/>
    </source>
</evidence>
<gene>
    <name evidence="2" type="ORF">PBRASI_LOCUS3131</name>
</gene>
<dbReference type="Proteomes" id="UP000789739">
    <property type="component" value="Unassembled WGS sequence"/>
</dbReference>
<evidence type="ECO:0000313" key="2">
    <source>
        <dbReference type="EMBL" id="CAG8511398.1"/>
    </source>
</evidence>
<sequence length="177" mass="19794">MSKIVCLTFLLAIILTVISPTAAAGLEERWRNHQNNNCCPVAICEFEKGDPFIHKRNTNPFDGFIQFTETFNNQLFVSGFLDAENFQKDTTAGKQGLDVHVADCNLKNIDGVLDLDDVDDIFDRPFVGVIPNKKVRQLVGQCCIVADDKQNDQIIAVAKVKQAIRCGRNKKILIKDL</sequence>
<name>A0A9N9F5Y6_9GLOM</name>
<dbReference type="EMBL" id="CAJVPI010000272">
    <property type="protein sequence ID" value="CAG8511398.1"/>
    <property type="molecule type" value="Genomic_DNA"/>
</dbReference>
<reference evidence="2" key="1">
    <citation type="submission" date="2021-06" db="EMBL/GenBank/DDBJ databases">
        <authorList>
            <person name="Kallberg Y."/>
            <person name="Tangrot J."/>
            <person name="Rosling A."/>
        </authorList>
    </citation>
    <scope>NUCLEOTIDE SEQUENCE</scope>
    <source>
        <strain evidence="2">BR232B</strain>
    </source>
</reference>
<feature type="chain" id="PRO_5040389386" evidence="1">
    <location>
        <begin position="24"/>
        <end position="177"/>
    </location>
</feature>
<proteinExistence type="predicted"/>